<evidence type="ECO:0000313" key="1">
    <source>
        <dbReference type="EMBL" id="MED6243448.1"/>
    </source>
</evidence>
<sequence length="71" mass="7719">MGGACKTMLCFIAEEDASGVFCPPELFLQFTFGPACNGLLQFLQQPGYILRKVSSMAEKESESPGKLKTLL</sequence>
<reference evidence="1 2" key="1">
    <citation type="submission" date="2021-07" db="EMBL/GenBank/DDBJ databases">
        <authorList>
            <person name="Palmer J.M."/>
        </authorList>
    </citation>
    <scope>NUCLEOTIDE SEQUENCE [LARGE SCALE GENOMIC DNA]</scope>
    <source>
        <strain evidence="1 2">AT_MEX2019</strain>
        <tissue evidence="1">Muscle</tissue>
    </source>
</reference>
<gene>
    <name evidence="1" type="ORF">ATANTOWER_020258</name>
</gene>
<dbReference type="Proteomes" id="UP001345963">
    <property type="component" value="Unassembled WGS sequence"/>
</dbReference>
<protein>
    <submittedName>
        <fullName evidence="1">Uncharacterized protein</fullName>
    </submittedName>
</protein>
<accession>A0ABU7B171</accession>
<keyword evidence="2" id="KW-1185">Reference proteome</keyword>
<comment type="caution">
    <text evidence="1">The sequence shown here is derived from an EMBL/GenBank/DDBJ whole genome shotgun (WGS) entry which is preliminary data.</text>
</comment>
<organism evidence="1 2">
    <name type="scientific">Ataeniobius toweri</name>
    <dbReference type="NCBI Taxonomy" id="208326"/>
    <lineage>
        <taxon>Eukaryota</taxon>
        <taxon>Metazoa</taxon>
        <taxon>Chordata</taxon>
        <taxon>Craniata</taxon>
        <taxon>Vertebrata</taxon>
        <taxon>Euteleostomi</taxon>
        <taxon>Actinopterygii</taxon>
        <taxon>Neopterygii</taxon>
        <taxon>Teleostei</taxon>
        <taxon>Neoteleostei</taxon>
        <taxon>Acanthomorphata</taxon>
        <taxon>Ovalentaria</taxon>
        <taxon>Atherinomorphae</taxon>
        <taxon>Cyprinodontiformes</taxon>
        <taxon>Goodeidae</taxon>
        <taxon>Ataeniobius</taxon>
    </lineage>
</organism>
<name>A0ABU7B171_9TELE</name>
<evidence type="ECO:0000313" key="2">
    <source>
        <dbReference type="Proteomes" id="UP001345963"/>
    </source>
</evidence>
<dbReference type="EMBL" id="JAHUTI010033789">
    <property type="protein sequence ID" value="MED6243448.1"/>
    <property type="molecule type" value="Genomic_DNA"/>
</dbReference>
<proteinExistence type="predicted"/>